<dbReference type="EMBL" id="QTSX02006423">
    <property type="protein sequence ID" value="KAJ9054828.1"/>
    <property type="molecule type" value="Genomic_DNA"/>
</dbReference>
<proteinExistence type="predicted"/>
<gene>
    <name evidence="1" type="ORF">DSO57_1010242</name>
</gene>
<protein>
    <submittedName>
        <fullName evidence="1">Uncharacterized protein</fullName>
    </submittedName>
</protein>
<keyword evidence="2" id="KW-1185">Reference proteome</keyword>
<evidence type="ECO:0000313" key="2">
    <source>
        <dbReference type="Proteomes" id="UP001165960"/>
    </source>
</evidence>
<dbReference type="Proteomes" id="UP001165960">
    <property type="component" value="Unassembled WGS sequence"/>
</dbReference>
<organism evidence="1 2">
    <name type="scientific">Entomophthora muscae</name>
    <dbReference type="NCBI Taxonomy" id="34485"/>
    <lineage>
        <taxon>Eukaryota</taxon>
        <taxon>Fungi</taxon>
        <taxon>Fungi incertae sedis</taxon>
        <taxon>Zoopagomycota</taxon>
        <taxon>Entomophthoromycotina</taxon>
        <taxon>Entomophthoromycetes</taxon>
        <taxon>Entomophthorales</taxon>
        <taxon>Entomophthoraceae</taxon>
        <taxon>Entomophthora</taxon>
    </lineage>
</organism>
<name>A0ACC2RXI2_9FUNG</name>
<evidence type="ECO:0000313" key="1">
    <source>
        <dbReference type="EMBL" id="KAJ9054828.1"/>
    </source>
</evidence>
<reference evidence="1" key="1">
    <citation type="submission" date="2022-04" db="EMBL/GenBank/DDBJ databases">
        <title>Genome of the entomopathogenic fungus Entomophthora muscae.</title>
        <authorList>
            <person name="Elya C."/>
            <person name="Lovett B.R."/>
            <person name="Lee E."/>
            <person name="Macias A.M."/>
            <person name="Hajek A.E."/>
            <person name="De Bivort B.L."/>
            <person name="Kasson M.T."/>
            <person name="De Fine Licht H.H."/>
            <person name="Stajich J.E."/>
        </authorList>
    </citation>
    <scope>NUCLEOTIDE SEQUENCE</scope>
    <source>
        <strain evidence="1">Berkeley</strain>
    </source>
</reference>
<accession>A0ACC2RXI2</accession>
<sequence length="130" mass="15000">MQSSFSIVVLSIFSAFFGVQAAPSSQINRRSYGSTPSYSHEQPKAYAPKVEAYHPKQVYTPKVESYQPKQEVYTPKVEAYQPKQEVYIPKVEAYQLKKEVYQPEPVKQSYTPKPYVTEKPTYVKSHSYAY</sequence>
<comment type="caution">
    <text evidence="1">The sequence shown here is derived from an EMBL/GenBank/DDBJ whole genome shotgun (WGS) entry which is preliminary data.</text>
</comment>